<gene>
    <name evidence="1" type="ORF">FSB_LOCUS41415</name>
</gene>
<accession>A0A2N9HP66</accession>
<sequence>MAENDITMNEMFAFMEEFMKDMDSRMQRLEEIHQKPSRTEGEDIQNDLNRGKEENILYLSKATVEVDELKEKVCALPIMDFKQPYNNEMRSVIGLNMVANPDRHPNLKCTLTHWVLLCQRSLFACARDVISNLWIQLLRQIHFRSIGTHCHFHERPGHNIDDCS</sequence>
<dbReference type="AlphaFoldDB" id="A0A2N9HP66"/>
<proteinExistence type="predicted"/>
<protein>
    <submittedName>
        <fullName evidence="1">Uncharacterized protein</fullName>
    </submittedName>
</protein>
<reference evidence="1" key="1">
    <citation type="submission" date="2018-02" db="EMBL/GenBank/DDBJ databases">
        <authorList>
            <person name="Cohen D.B."/>
            <person name="Kent A.D."/>
        </authorList>
    </citation>
    <scope>NUCLEOTIDE SEQUENCE</scope>
</reference>
<dbReference type="EMBL" id="OIVN01003780">
    <property type="protein sequence ID" value="SPD13533.1"/>
    <property type="molecule type" value="Genomic_DNA"/>
</dbReference>
<organism evidence="1">
    <name type="scientific">Fagus sylvatica</name>
    <name type="common">Beechnut</name>
    <dbReference type="NCBI Taxonomy" id="28930"/>
    <lineage>
        <taxon>Eukaryota</taxon>
        <taxon>Viridiplantae</taxon>
        <taxon>Streptophyta</taxon>
        <taxon>Embryophyta</taxon>
        <taxon>Tracheophyta</taxon>
        <taxon>Spermatophyta</taxon>
        <taxon>Magnoliopsida</taxon>
        <taxon>eudicotyledons</taxon>
        <taxon>Gunneridae</taxon>
        <taxon>Pentapetalae</taxon>
        <taxon>rosids</taxon>
        <taxon>fabids</taxon>
        <taxon>Fagales</taxon>
        <taxon>Fagaceae</taxon>
        <taxon>Fagus</taxon>
    </lineage>
</organism>
<evidence type="ECO:0000313" key="1">
    <source>
        <dbReference type="EMBL" id="SPD13533.1"/>
    </source>
</evidence>
<name>A0A2N9HP66_FAGSY</name>